<reference evidence="1 2" key="1">
    <citation type="journal article" date="2013" name="Genome Announc.">
        <title>Whole-Genome Sequence of Microcystis aeruginosa TAIHU98, a Nontoxic Bloom-Forming Strain Isolated from Taihu Lake, China.</title>
        <authorList>
            <person name="Yang C."/>
            <person name="Zhang W."/>
            <person name="Ren M."/>
            <person name="Song L."/>
            <person name="Li T."/>
            <person name="Zhao J."/>
        </authorList>
    </citation>
    <scope>NUCLEOTIDE SEQUENCE [LARGE SCALE GENOMIC DNA]</scope>
    <source>
        <strain evidence="1 2">TAIHU98</strain>
    </source>
</reference>
<sequence>MNGNSSSFRSICSSRQTLYSLEKLIEWKLGWNFNRFFRRFPLYSLEKLIEWKLNLNHCFTPKLFSLYSLEKLIEWKLDRLIFRRLGVALSTR</sequence>
<dbReference type="EMBL" id="ANKQ01000002">
    <property type="protein sequence ID" value="ELP53754.1"/>
    <property type="molecule type" value="Genomic_DNA"/>
</dbReference>
<gene>
    <name evidence="1" type="ORF">O53_2561</name>
</gene>
<dbReference type="AlphaFoldDB" id="L7E3Y8"/>
<proteinExistence type="predicted"/>
<accession>L7E3Y8</accession>
<evidence type="ECO:0000313" key="1">
    <source>
        <dbReference type="EMBL" id="ELP53754.1"/>
    </source>
</evidence>
<evidence type="ECO:0000313" key="2">
    <source>
        <dbReference type="Proteomes" id="UP000010932"/>
    </source>
</evidence>
<dbReference type="Proteomes" id="UP000010932">
    <property type="component" value="Unassembled WGS sequence"/>
</dbReference>
<protein>
    <submittedName>
        <fullName evidence="1">Uncharacterized protein</fullName>
    </submittedName>
</protein>
<comment type="caution">
    <text evidence="1">The sequence shown here is derived from an EMBL/GenBank/DDBJ whole genome shotgun (WGS) entry which is preliminary data.</text>
</comment>
<name>L7E3Y8_MICAE</name>
<organism evidence="1 2">
    <name type="scientific">Microcystis aeruginosa TAIHU98</name>
    <dbReference type="NCBI Taxonomy" id="1134457"/>
    <lineage>
        <taxon>Bacteria</taxon>
        <taxon>Bacillati</taxon>
        <taxon>Cyanobacteriota</taxon>
        <taxon>Cyanophyceae</taxon>
        <taxon>Oscillatoriophycideae</taxon>
        <taxon>Chroococcales</taxon>
        <taxon>Microcystaceae</taxon>
        <taxon>Microcystis</taxon>
    </lineage>
</organism>